<evidence type="ECO:0000256" key="1">
    <source>
        <dbReference type="ARBA" id="ARBA00004651"/>
    </source>
</evidence>
<feature type="transmembrane region" description="Helical" evidence="7">
    <location>
        <begin position="178"/>
        <end position="196"/>
    </location>
</feature>
<keyword evidence="6 7" id="KW-0472">Membrane</keyword>
<sequence>MSTGMLGQTAGGARSALSRVTLVGERRRVDLVLPSREQVGLLLPEIMRLLDDRVGGQPELRHLVTADGSALAHDGTLESAGVPDGAVLRLVRAEDAPSAPVVHDVTDEAADDLDARGGRWRPATRRVTAGFATVGWAVAAGVFARSAYEPGVVAATLLGVALVAAPAGALLGRAGKRGLATTLIATAGALGLLGAWTSAEAQDWSGTVRLAALASAGIGTLALLGLFTPLGRGGLVGAGALGGISVCGLGVAAAVSGTGSPTAAEQAEAGAVLAVVCVVVLGLLPRLALMASGLSGLDDRRSGGTSVSRFQVSAALTATHRGLALATVTMAVSATAAGVFALRAPTKWTVLLALVTMVVLALRARAFPLVAEVVVLLGAAAVLAVRLVSAWLDHSGGAAGPLAVLVVLAALPLLVLAVQPAEHVRVRLRRFGDTLESIGVITLFPLLIGVFGVYGRLLDTFA</sequence>
<dbReference type="Pfam" id="PF08817">
    <property type="entry name" value="YukD"/>
    <property type="match status" value="1"/>
</dbReference>
<evidence type="ECO:0000256" key="2">
    <source>
        <dbReference type="ARBA" id="ARBA00006162"/>
    </source>
</evidence>
<comment type="subcellular location">
    <subcellularLocation>
        <location evidence="1">Cell membrane</location>
        <topology evidence="1">Multi-pass membrane protein</topology>
    </subcellularLocation>
</comment>
<dbReference type="RefSeq" id="WP_234385665.1">
    <property type="nucleotide sequence ID" value="NZ_BCMM01000016.1"/>
</dbReference>
<evidence type="ECO:0000259" key="8">
    <source>
        <dbReference type="Pfam" id="PF19053"/>
    </source>
</evidence>
<comment type="caution">
    <text evidence="9">The sequence shown here is derived from an EMBL/GenBank/DDBJ whole genome shotgun (WGS) entry which is preliminary data.</text>
</comment>
<feature type="transmembrane region" description="Helical" evidence="7">
    <location>
        <begin position="234"/>
        <end position="257"/>
    </location>
</feature>
<evidence type="ECO:0000256" key="6">
    <source>
        <dbReference type="ARBA" id="ARBA00023136"/>
    </source>
</evidence>
<dbReference type="NCBIfam" id="TIGR03920">
    <property type="entry name" value="T7SS_EccD"/>
    <property type="match status" value="1"/>
</dbReference>
<organism evidence="9 10">
    <name type="scientific">Streptomyces scabiei</name>
    <dbReference type="NCBI Taxonomy" id="1930"/>
    <lineage>
        <taxon>Bacteria</taxon>
        <taxon>Bacillati</taxon>
        <taxon>Actinomycetota</taxon>
        <taxon>Actinomycetes</taxon>
        <taxon>Kitasatosporales</taxon>
        <taxon>Streptomycetaceae</taxon>
        <taxon>Streptomyces</taxon>
    </lineage>
</organism>
<feature type="transmembrane region" description="Helical" evidence="7">
    <location>
        <begin position="127"/>
        <end position="146"/>
    </location>
</feature>
<keyword evidence="5 7" id="KW-1133">Transmembrane helix</keyword>
<feature type="transmembrane region" description="Helical" evidence="7">
    <location>
        <begin position="348"/>
        <end position="366"/>
    </location>
</feature>
<dbReference type="AlphaFoldDB" id="A0A100JPI1"/>
<accession>A0A100JPI1</accession>
<reference evidence="10" key="3">
    <citation type="submission" date="2016-02" db="EMBL/GenBank/DDBJ databases">
        <title>Draft genome of pathogenic Streptomyces sp. in Japan.</title>
        <authorList>
            <person name="Tomihama T."/>
            <person name="Ikenaga M."/>
            <person name="Sakai M."/>
            <person name="Okubo T."/>
            <person name="Ikeda S."/>
        </authorList>
    </citation>
    <scope>NUCLEOTIDE SEQUENCE [LARGE SCALE GENOMIC DNA]</scope>
    <source>
        <strain evidence="10">S58</strain>
    </source>
</reference>
<keyword evidence="4 7" id="KW-0812">Transmembrane</keyword>
<dbReference type="EMBL" id="BCMM01000016">
    <property type="protein sequence ID" value="GAQ63326.1"/>
    <property type="molecule type" value="Genomic_DNA"/>
</dbReference>
<name>A0A100JPI1_STRSC</name>
<protein>
    <recommendedName>
        <fullName evidence="8">EccD-like transmembrane domain-containing protein</fullName>
    </recommendedName>
</protein>
<dbReference type="Proteomes" id="UP000067448">
    <property type="component" value="Unassembled WGS sequence"/>
</dbReference>
<feature type="transmembrane region" description="Helical" evidence="7">
    <location>
        <begin position="373"/>
        <end position="392"/>
    </location>
</feature>
<evidence type="ECO:0000256" key="4">
    <source>
        <dbReference type="ARBA" id="ARBA00022692"/>
    </source>
</evidence>
<keyword evidence="3" id="KW-1003">Cell membrane</keyword>
<gene>
    <name evidence="9" type="ORF">SsS58_03704</name>
</gene>
<evidence type="ECO:0000313" key="9">
    <source>
        <dbReference type="EMBL" id="GAQ63326.1"/>
    </source>
</evidence>
<reference evidence="10" key="1">
    <citation type="submission" date="2015-11" db="EMBL/GenBank/DDBJ databases">
        <authorList>
            <consortium name="Cross-ministerial Strategic Innovation Promotion Program (SIP) consortium"/>
            <person name="Tomihama T."/>
            <person name="Ikenaga M."/>
            <person name="Sakai M."/>
            <person name="Okubo T."/>
            <person name="Ikeda S."/>
        </authorList>
    </citation>
    <scope>NUCLEOTIDE SEQUENCE [LARGE SCALE GENOMIC DNA]</scope>
    <source>
        <strain evidence="10">S58</strain>
    </source>
</reference>
<dbReference type="GO" id="GO:0005886">
    <property type="term" value="C:plasma membrane"/>
    <property type="evidence" value="ECO:0007669"/>
    <property type="project" value="UniProtKB-SubCell"/>
</dbReference>
<feature type="domain" description="EccD-like transmembrane" evidence="8">
    <location>
        <begin position="124"/>
        <end position="457"/>
    </location>
</feature>
<evidence type="ECO:0000256" key="3">
    <source>
        <dbReference type="ARBA" id="ARBA00022475"/>
    </source>
</evidence>
<feature type="transmembrane region" description="Helical" evidence="7">
    <location>
        <begin position="438"/>
        <end position="457"/>
    </location>
</feature>
<dbReference type="Pfam" id="PF19053">
    <property type="entry name" value="EccD"/>
    <property type="match status" value="1"/>
</dbReference>
<evidence type="ECO:0000256" key="5">
    <source>
        <dbReference type="ARBA" id="ARBA00022989"/>
    </source>
</evidence>
<dbReference type="Gene3D" id="3.10.20.90">
    <property type="entry name" value="Phosphatidylinositol 3-kinase Catalytic Subunit, Chain A, domain 1"/>
    <property type="match status" value="1"/>
</dbReference>
<feature type="transmembrane region" description="Helical" evidence="7">
    <location>
        <begin position="398"/>
        <end position="418"/>
    </location>
</feature>
<dbReference type="InterPro" id="IPR006707">
    <property type="entry name" value="T7SS_EccD"/>
</dbReference>
<dbReference type="InterPro" id="IPR044049">
    <property type="entry name" value="EccD_transm"/>
</dbReference>
<reference evidence="9 10" key="2">
    <citation type="journal article" date="2016" name="Genome Announc.">
        <title>Draft Genome Sequences of Streptomyces scabiei S58, Streptomyces turgidiscabies T45, and Streptomyces acidiscabies a10, the Pathogens of Potato Common Scab, Isolated in Japan.</title>
        <authorList>
            <person name="Tomihama T."/>
            <person name="Nishi Y."/>
            <person name="Sakai M."/>
            <person name="Ikenaga M."/>
            <person name="Okubo T."/>
            <person name="Ikeda S."/>
        </authorList>
    </citation>
    <scope>NUCLEOTIDE SEQUENCE [LARGE SCALE GENOMIC DNA]</scope>
    <source>
        <strain evidence="9 10">S58</strain>
    </source>
</reference>
<feature type="transmembrane region" description="Helical" evidence="7">
    <location>
        <begin position="323"/>
        <end position="342"/>
    </location>
</feature>
<evidence type="ECO:0000256" key="7">
    <source>
        <dbReference type="SAM" id="Phobius"/>
    </source>
</evidence>
<dbReference type="InterPro" id="IPR024962">
    <property type="entry name" value="YukD-like"/>
</dbReference>
<evidence type="ECO:0000313" key="10">
    <source>
        <dbReference type="Proteomes" id="UP000067448"/>
    </source>
</evidence>
<comment type="similarity">
    <text evidence="2">Belongs to the EccD/Snm4 family.</text>
</comment>
<proteinExistence type="inferred from homology"/>
<feature type="transmembrane region" description="Helical" evidence="7">
    <location>
        <begin position="208"/>
        <end position="227"/>
    </location>
</feature>
<feature type="transmembrane region" description="Helical" evidence="7">
    <location>
        <begin position="269"/>
        <end position="291"/>
    </location>
</feature>
<feature type="transmembrane region" description="Helical" evidence="7">
    <location>
        <begin position="152"/>
        <end position="171"/>
    </location>
</feature>